<feature type="domain" description="Zinc finger Mcm10/DnaG-type" evidence="2">
    <location>
        <begin position="44"/>
        <end position="89"/>
    </location>
</feature>
<protein>
    <recommendedName>
        <fullName evidence="2">Zinc finger Mcm10/DnaG-type domain-containing protein</fullName>
    </recommendedName>
</protein>
<name>A0A3R7F2V9_CLOSI</name>
<organism evidence="3 4">
    <name type="scientific">Clonorchis sinensis</name>
    <name type="common">Chinese liver fluke</name>
    <dbReference type="NCBI Taxonomy" id="79923"/>
    <lineage>
        <taxon>Eukaryota</taxon>
        <taxon>Metazoa</taxon>
        <taxon>Spiralia</taxon>
        <taxon>Lophotrochozoa</taxon>
        <taxon>Platyhelminthes</taxon>
        <taxon>Trematoda</taxon>
        <taxon>Digenea</taxon>
        <taxon>Opisthorchiida</taxon>
        <taxon>Opisthorchiata</taxon>
        <taxon>Opisthorchiidae</taxon>
        <taxon>Clonorchis</taxon>
    </lineage>
</organism>
<evidence type="ECO:0000256" key="1">
    <source>
        <dbReference type="ARBA" id="ARBA00009679"/>
    </source>
</evidence>
<dbReference type="Proteomes" id="UP000286415">
    <property type="component" value="Unassembled WGS sequence"/>
</dbReference>
<dbReference type="EMBL" id="NIRI02000042">
    <property type="protein sequence ID" value="KAG5452588.1"/>
    <property type="molecule type" value="Genomic_DNA"/>
</dbReference>
<dbReference type="InParanoid" id="A0A3R7F2V9"/>
<dbReference type="GO" id="GO:0043596">
    <property type="term" value="C:nuclear replication fork"/>
    <property type="evidence" value="ECO:0007669"/>
    <property type="project" value="TreeGrafter"/>
</dbReference>
<evidence type="ECO:0000259" key="2">
    <source>
        <dbReference type="Pfam" id="PF09329"/>
    </source>
</evidence>
<evidence type="ECO:0000313" key="3">
    <source>
        <dbReference type="EMBL" id="KAG5452588.1"/>
    </source>
</evidence>
<dbReference type="InterPro" id="IPR012340">
    <property type="entry name" value="NA-bd_OB-fold"/>
</dbReference>
<dbReference type="PANTHER" id="PTHR13454">
    <property type="entry name" value="PROTEIN MCM10 HOMOLOG"/>
    <property type="match status" value="1"/>
</dbReference>
<dbReference type="Pfam" id="PF09329">
    <property type="entry name" value="zf-primase"/>
    <property type="match status" value="1"/>
</dbReference>
<comment type="similarity">
    <text evidence="1">Belongs to the MCM10 family.</text>
</comment>
<dbReference type="InterPro" id="IPR040184">
    <property type="entry name" value="Mcm10"/>
</dbReference>
<dbReference type="InterPro" id="IPR015408">
    <property type="entry name" value="Znf_Mcm10/DnaG"/>
</dbReference>
<reference evidence="3 4" key="2">
    <citation type="journal article" date="2021" name="Genomics">
        <title>High-quality reference genome for Clonorchis sinensis.</title>
        <authorList>
            <person name="Young N.D."/>
            <person name="Stroehlein A.J."/>
            <person name="Kinkar L."/>
            <person name="Wang T."/>
            <person name="Sohn W.M."/>
            <person name="Chang B.C.H."/>
            <person name="Kaur P."/>
            <person name="Weisz D."/>
            <person name="Dudchenko O."/>
            <person name="Aiden E.L."/>
            <person name="Korhonen P.K."/>
            <person name="Gasser R.B."/>
        </authorList>
    </citation>
    <scope>NUCLEOTIDE SEQUENCE [LARGE SCALE GENOMIC DNA]</scope>
    <source>
        <strain evidence="3">Cs-k2</strain>
    </source>
</reference>
<keyword evidence="4" id="KW-1185">Reference proteome</keyword>
<dbReference type="PANTHER" id="PTHR13454:SF11">
    <property type="entry name" value="PROTEIN MCM10 HOMOLOG"/>
    <property type="match status" value="1"/>
</dbReference>
<dbReference type="GO" id="GO:0003697">
    <property type="term" value="F:single-stranded DNA binding"/>
    <property type="evidence" value="ECO:0007669"/>
    <property type="project" value="InterPro"/>
</dbReference>
<dbReference type="OrthoDB" id="6093546at2759"/>
<sequence length="479" mass="52173">MMKEPDGSVVAILGPRLLSDPSTSFNDKDLGNTPPSPQHVMVLGQSPDYGICAALNSSGQSCFHAIIKSICRYCDLHVKKAYYKASSSRPGFFYSSLPALKKRPTNRYKGDRQPANEPGVYSLPTSEIFNPVSPSRSESRVKLTVAKLLAAGYTVDSSIGLATQQHRIDGADAPSRPPPLQTLSSPGRKLVKALHRPTAGSMKLLRHLERSTQLPAVKNTSVNSVTRPRDIMHDGGAVSLSCVQTVSRWHKATKSERQLLNDKNKTDPGNLGESLDPVYQSVKSVNQLPGARGDYRLPRLLEYQRGLLPCSCALLLFFARKPRLPGQPKSIQAHVLPSGGIALRHRTSRKDLILPWCDGLCTSAAYKALLRVSEQHSQRVYTTLLKGYGSVEHRCLVLQVGTGACVVICSLNICISRPIPLSCVQALEPKALADDISRPPVWCGCPGSPPTTMNYTYANKPMLHWPLCDAISRVALLAA</sequence>
<dbReference type="GO" id="GO:0006270">
    <property type="term" value="P:DNA replication initiation"/>
    <property type="evidence" value="ECO:0007669"/>
    <property type="project" value="InterPro"/>
</dbReference>
<evidence type="ECO:0000313" key="4">
    <source>
        <dbReference type="Proteomes" id="UP000286415"/>
    </source>
</evidence>
<reference evidence="3 4" key="1">
    <citation type="journal article" date="2018" name="Biotechnol. Adv.">
        <title>Improved genomic resources and new bioinformatic workflow for the carcinogenic parasite Clonorchis sinensis: Biotechnological implications.</title>
        <authorList>
            <person name="Wang D."/>
            <person name="Korhonen P.K."/>
            <person name="Gasser R.B."/>
            <person name="Young N.D."/>
        </authorList>
    </citation>
    <scope>NUCLEOTIDE SEQUENCE [LARGE SCALE GENOMIC DNA]</scope>
    <source>
        <strain evidence="3">Cs-k2</strain>
    </source>
</reference>
<comment type="caution">
    <text evidence="3">The sequence shown here is derived from an EMBL/GenBank/DDBJ whole genome shotgun (WGS) entry which is preliminary data.</text>
</comment>
<dbReference type="Gene3D" id="2.40.50.140">
    <property type="entry name" value="Nucleic acid-binding proteins"/>
    <property type="match status" value="1"/>
</dbReference>
<gene>
    <name evidence="3" type="ORF">CSKR_100477</name>
</gene>
<accession>A0A3R7F2V9</accession>
<dbReference type="STRING" id="79923.A0A3R7F2V9"/>
<proteinExistence type="inferred from homology"/>
<dbReference type="GO" id="GO:0003688">
    <property type="term" value="F:DNA replication origin binding"/>
    <property type="evidence" value="ECO:0007669"/>
    <property type="project" value="TreeGrafter"/>
</dbReference>
<dbReference type="AlphaFoldDB" id="A0A3R7F2V9"/>